<evidence type="ECO:0000313" key="3">
    <source>
        <dbReference type="EMBL" id="KAK9162474.1"/>
    </source>
</evidence>
<comment type="similarity">
    <text evidence="2">Belongs to the methyltransferase superfamily.</text>
</comment>
<dbReference type="GO" id="GO:0005802">
    <property type="term" value="C:trans-Golgi network"/>
    <property type="evidence" value="ECO:0007669"/>
    <property type="project" value="TreeGrafter"/>
</dbReference>
<dbReference type="GO" id="GO:0016020">
    <property type="term" value="C:membrane"/>
    <property type="evidence" value="ECO:0007669"/>
    <property type="project" value="UniProtKB-SubCell"/>
</dbReference>
<dbReference type="PANTHER" id="PTHR10108">
    <property type="entry name" value="SAM-DEPENDENT METHYLTRANSFERASE"/>
    <property type="match status" value="1"/>
</dbReference>
<dbReference type="GO" id="GO:0005768">
    <property type="term" value="C:endosome"/>
    <property type="evidence" value="ECO:0007669"/>
    <property type="project" value="TreeGrafter"/>
</dbReference>
<comment type="caution">
    <text evidence="3">The sequence shown here is derived from an EMBL/GenBank/DDBJ whole genome shotgun (WGS) entry which is preliminary data.</text>
</comment>
<dbReference type="Proteomes" id="UP001420932">
    <property type="component" value="Unassembled WGS sequence"/>
</dbReference>
<comment type="subcellular location">
    <subcellularLocation>
        <location evidence="2">Membrane</location>
        <topology evidence="2">Single-pass type II membrane protein</topology>
    </subcellularLocation>
</comment>
<dbReference type="EMBL" id="JBBNAF010000002">
    <property type="protein sequence ID" value="KAK9162474.1"/>
    <property type="molecule type" value="Genomic_DNA"/>
</dbReference>
<dbReference type="AlphaFoldDB" id="A0AAP0Q1K2"/>
<dbReference type="PANTHER" id="PTHR10108:SF979">
    <property type="entry name" value="METHYLTRANSFERASE PMT11-RELATED"/>
    <property type="match status" value="1"/>
</dbReference>
<accession>A0AAP0Q1K2</accession>
<sequence length="90" mass="10047">MDSNISTIMLEIQELAAAGCFVCNISTIMLEMDRMLRPSGRAYIRDSVTLMPEIQEVAAAMGWQTSLHDSSEGPHASWKFLACEKRLLRA</sequence>
<keyword evidence="1 2" id="KW-0489">Methyltransferase</keyword>
<proteinExistence type="inferred from homology"/>
<dbReference type="EC" id="2.1.1.-" evidence="2"/>
<dbReference type="InterPro" id="IPR004159">
    <property type="entry name" value="Put_SAM_MeTrfase"/>
</dbReference>
<dbReference type="GO" id="GO:0032259">
    <property type="term" value="P:methylation"/>
    <property type="evidence" value="ECO:0007669"/>
    <property type="project" value="UniProtKB-KW"/>
</dbReference>
<evidence type="ECO:0000256" key="1">
    <source>
        <dbReference type="ARBA" id="ARBA00022603"/>
    </source>
</evidence>
<keyword evidence="4" id="KW-1185">Reference proteome</keyword>
<dbReference type="Pfam" id="PF03141">
    <property type="entry name" value="Methyltransf_29"/>
    <property type="match status" value="1"/>
</dbReference>
<keyword evidence="2" id="KW-0808">Transferase</keyword>
<name>A0AAP0Q1K2_9MAGN</name>
<reference evidence="3 4" key="1">
    <citation type="submission" date="2024-01" db="EMBL/GenBank/DDBJ databases">
        <title>Genome assemblies of Stephania.</title>
        <authorList>
            <person name="Yang L."/>
        </authorList>
    </citation>
    <scope>NUCLEOTIDE SEQUENCE [LARGE SCALE GENOMIC DNA]</scope>
    <source>
        <strain evidence="3">YNDBR</strain>
        <tissue evidence="3">Leaf</tissue>
    </source>
</reference>
<keyword evidence="2" id="KW-0812">Transmembrane</keyword>
<evidence type="ECO:0000313" key="4">
    <source>
        <dbReference type="Proteomes" id="UP001420932"/>
    </source>
</evidence>
<dbReference type="GO" id="GO:0008168">
    <property type="term" value="F:methyltransferase activity"/>
    <property type="evidence" value="ECO:0007669"/>
    <property type="project" value="UniProtKB-UniRule"/>
</dbReference>
<gene>
    <name evidence="3" type="ORF">Syun_003376</name>
</gene>
<protein>
    <recommendedName>
        <fullName evidence="2">Methyltransferase</fullName>
        <ecNumber evidence="2">2.1.1.-</ecNumber>
    </recommendedName>
</protein>
<keyword evidence="2" id="KW-0735">Signal-anchor</keyword>
<keyword evidence="2" id="KW-0325">Glycoprotein</keyword>
<organism evidence="3 4">
    <name type="scientific">Stephania yunnanensis</name>
    <dbReference type="NCBI Taxonomy" id="152371"/>
    <lineage>
        <taxon>Eukaryota</taxon>
        <taxon>Viridiplantae</taxon>
        <taxon>Streptophyta</taxon>
        <taxon>Embryophyta</taxon>
        <taxon>Tracheophyta</taxon>
        <taxon>Spermatophyta</taxon>
        <taxon>Magnoliopsida</taxon>
        <taxon>Ranunculales</taxon>
        <taxon>Menispermaceae</taxon>
        <taxon>Menispermoideae</taxon>
        <taxon>Cissampelideae</taxon>
        <taxon>Stephania</taxon>
    </lineage>
</organism>
<evidence type="ECO:0000256" key="2">
    <source>
        <dbReference type="RuleBase" id="RU366043"/>
    </source>
</evidence>